<name>A7I5K9_METB6</name>
<reference evidence="2" key="1">
    <citation type="journal article" date="2015" name="Microbiology">
        <title>Genome of Methanoregula boonei 6A8 reveals adaptations to oligotrophic peatland environments.</title>
        <authorList>
            <person name="Braeuer S."/>
            <person name="Cadillo-Quiroz H."/>
            <person name="Kyrpides N."/>
            <person name="Woyke T."/>
            <person name="Goodwin L."/>
            <person name="Detter C."/>
            <person name="Podell S."/>
            <person name="Yavitt J.B."/>
            <person name="Zinder S.H."/>
        </authorList>
    </citation>
    <scope>NUCLEOTIDE SEQUENCE [LARGE SCALE GENOMIC DNA]</scope>
    <source>
        <strain evidence="2">DSM 21154 / JCM 14090 / 6A8</strain>
    </source>
</reference>
<dbReference type="AlphaFoldDB" id="A7I5K9"/>
<dbReference type="GeneID" id="5411322"/>
<evidence type="ECO:0000313" key="2">
    <source>
        <dbReference type="Proteomes" id="UP000002408"/>
    </source>
</evidence>
<evidence type="ECO:0000313" key="1">
    <source>
        <dbReference type="EMBL" id="ABS55020.1"/>
    </source>
</evidence>
<dbReference type="OrthoDB" id="109217at2157"/>
<dbReference type="Proteomes" id="UP000002408">
    <property type="component" value="Chromosome"/>
</dbReference>
<dbReference type="STRING" id="456442.Mboo_0502"/>
<dbReference type="eggNOG" id="arCOG05307">
    <property type="taxonomic scope" value="Archaea"/>
</dbReference>
<accession>A7I5K9</accession>
<dbReference type="KEGG" id="mbn:Mboo_0502"/>
<keyword evidence="2" id="KW-1185">Reference proteome</keyword>
<organism evidence="1 2">
    <name type="scientific">Methanoregula boonei (strain DSM 21154 / JCM 14090 / 6A8)</name>
    <dbReference type="NCBI Taxonomy" id="456442"/>
    <lineage>
        <taxon>Archaea</taxon>
        <taxon>Methanobacteriati</taxon>
        <taxon>Methanobacteriota</taxon>
        <taxon>Stenosarchaea group</taxon>
        <taxon>Methanomicrobia</taxon>
        <taxon>Methanomicrobiales</taxon>
        <taxon>Methanoregulaceae</taxon>
        <taxon>Methanoregula</taxon>
    </lineage>
</organism>
<dbReference type="EMBL" id="CP000780">
    <property type="protein sequence ID" value="ABS55020.1"/>
    <property type="molecule type" value="Genomic_DNA"/>
</dbReference>
<protein>
    <submittedName>
        <fullName evidence="1">Uncharacterized protein</fullName>
    </submittedName>
</protein>
<dbReference type="RefSeq" id="WP_012106039.1">
    <property type="nucleotide sequence ID" value="NC_009712.1"/>
</dbReference>
<dbReference type="HOGENOM" id="CLU_1536684_0_0_2"/>
<sequence>MDEIEAGFTKMTKMIEELKKTEGQMSEEIRANDGELLRRMTVLAKPVVKSVGLNLLKIGKQDTKGELYDPNYFTEKMIILGKCDPAPFRPDDPAKTITDQFCVLSERGRLYELMYSNDGFLTDSYLNQIEPKAAIERYGYDVLFMLYQGMHEYLKTEQELVAALEKVIGFVFASKPRA</sequence>
<proteinExistence type="predicted"/>
<gene>
    <name evidence="1" type="ordered locus">Mboo_0502</name>
</gene>